<accession>A0ABT6S0R3</accession>
<name>A0ABT6S0R3_9ACTN</name>
<feature type="compositionally biased region" description="Polar residues" evidence="1">
    <location>
        <begin position="1"/>
        <end position="14"/>
    </location>
</feature>
<keyword evidence="4" id="KW-1185">Reference proteome</keyword>
<dbReference type="InterPro" id="IPR029493">
    <property type="entry name" value="RecD2-like_HHH"/>
</dbReference>
<reference evidence="3 4" key="1">
    <citation type="submission" date="2023-05" db="EMBL/GenBank/DDBJ databases">
        <title>Draft genome sequence of Streptomyces sp. B-S-A8 isolated from a cave soil in Thailand.</title>
        <authorList>
            <person name="Chamroensaksri N."/>
            <person name="Muangham S."/>
        </authorList>
    </citation>
    <scope>NUCLEOTIDE SEQUENCE [LARGE SCALE GENOMIC DNA]</scope>
    <source>
        <strain evidence="3 4">B-S-A8</strain>
    </source>
</reference>
<dbReference type="InterPro" id="IPR027417">
    <property type="entry name" value="P-loop_NTPase"/>
</dbReference>
<dbReference type="EMBL" id="JASCIR010000044">
    <property type="protein sequence ID" value="MDI3390276.1"/>
    <property type="molecule type" value="Genomic_DNA"/>
</dbReference>
<dbReference type="Gene3D" id="2.30.30.940">
    <property type="match status" value="1"/>
</dbReference>
<dbReference type="SUPFAM" id="SSF52540">
    <property type="entry name" value="P-loop containing nucleoside triphosphate hydrolases"/>
    <property type="match status" value="1"/>
</dbReference>
<gene>
    <name evidence="3" type="ORF">QIS99_29395</name>
</gene>
<evidence type="ECO:0000313" key="4">
    <source>
        <dbReference type="Proteomes" id="UP001224661"/>
    </source>
</evidence>
<dbReference type="RefSeq" id="WP_282516757.1">
    <property type="nucleotide sequence ID" value="NZ_JASCIR010000044.1"/>
</dbReference>
<evidence type="ECO:0000313" key="3">
    <source>
        <dbReference type="EMBL" id="MDI3390276.1"/>
    </source>
</evidence>
<dbReference type="Proteomes" id="UP001224661">
    <property type="component" value="Unassembled WGS sequence"/>
</dbReference>
<protein>
    <submittedName>
        <fullName evidence="3">Helix-hairpin-helix domain-containing protein</fullName>
    </submittedName>
</protein>
<feature type="domain" description="ATP-dependent RecD2 DNA helicase-like helix-hairpin-helix" evidence="2">
    <location>
        <begin position="216"/>
        <end position="303"/>
    </location>
</feature>
<dbReference type="Pfam" id="PF14490">
    <property type="entry name" value="HHH_RecD2"/>
    <property type="match status" value="1"/>
</dbReference>
<comment type="caution">
    <text evidence="3">The sequence shown here is derived from an EMBL/GenBank/DDBJ whole genome shotgun (WGS) entry which is preliminary data.</text>
</comment>
<dbReference type="CDD" id="cd18809">
    <property type="entry name" value="SF1_C_RecD"/>
    <property type="match status" value="1"/>
</dbReference>
<evidence type="ECO:0000259" key="2">
    <source>
        <dbReference type="Pfam" id="PF14490"/>
    </source>
</evidence>
<feature type="region of interest" description="Disordered" evidence="1">
    <location>
        <begin position="1"/>
        <end position="211"/>
    </location>
</feature>
<feature type="compositionally biased region" description="Low complexity" evidence="1">
    <location>
        <begin position="79"/>
        <end position="111"/>
    </location>
</feature>
<feature type="region of interest" description="Disordered" evidence="1">
    <location>
        <begin position="480"/>
        <end position="520"/>
    </location>
</feature>
<feature type="compositionally biased region" description="Basic and acidic residues" evidence="1">
    <location>
        <begin position="133"/>
        <end position="148"/>
    </location>
</feature>
<feature type="compositionally biased region" description="Basic and acidic residues" evidence="1">
    <location>
        <begin position="184"/>
        <end position="198"/>
    </location>
</feature>
<evidence type="ECO:0000256" key="1">
    <source>
        <dbReference type="SAM" id="MobiDB-lite"/>
    </source>
</evidence>
<organism evidence="3 4">
    <name type="scientific">Streptomyces solicavernae</name>
    <dbReference type="NCBI Taxonomy" id="3043614"/>
    <lineage>
        <taxon>Bacteria</taxon>
        <taxon>Bacillati</taxon>
        <taxon>Actinomycetota</taxon>
        <taxon>Actinomycetes</taxon>
        <taxon>Kitasatosporales</taxon>
        <taxon>Streptomycetaceae</taxon>
        <taxon>Streptomyces</taxon>
    </lineage>
</organism>
<dbReference type="Gene3D" id="3.40.50.300">
    <property type="entry name" value="P-loop containing nucleotide triphosphate hydrolases"/>
    <property type="match status" value="2"/>
</dbReference>
<sequence>MSTESAATDETGSTAPEPAAEDALTRTASPEAAAEGAEGSEGSEGAEGAEGTADQRSDAEAEGEPSEAGARPAEEGTRPSESGAQPAEEPAQASESGAQPAEEPAQAPESGVQPAEDAAQPSEAEAELAAQQELRERIERRKAEREAPIESGTKLSGTAADLLAAVRAVESGEKPARTVFEPEAPPRRPAPEPVRRPEPPTPSAPAGPVGPAAETVDAVRAVLAGGGAPAALAEPTATALGEGADAVLREDPWQLLRVAGVRPEQADGFARALLGDACRPDDARRNRAVAVWLLEQAAVAGHTALDAPALESTLGRYGVADADAAVQSAIAEGDLLVFQDALETAPGAPAAAVADTGAGAGAGEEADEEREQPVRVLVGLERYALAEESLADGLARVLNSPAKEESPQQATLLAAAGSARGSTAELIRAVGGSSLVLHTGGEAARAEPAALVAAAAAAGLRVCAAAHTPYGKRAFTQALATRPGPAAPESGAPESDVPGAPESGVPGAPESGVPGAAESDVPGAAAAVTVAGLLSGAEGPGRDAEGAFDLDLLVLLDAPQLDVEGAAMLVESLPDGARLVLSGDPGVLWSAGPGRVFADLVAARVCPVVVSRVPDEGPIGELVSGVGVGELNQVAAPEKEVVIVPVRDAGEAVHRTVQLVAESVPRAFGLPVDATQVITVGHGGAAGTRALNAALKERLNPGPGRFGGFDPGDRVAYSPAPGRTVQGRVVRADADGLHLECEGGPVVVRKERVEQSVRHGWALTAHQAVGQRWPAAVVVLPGDAAQGLTRAWVYTAFGRAERHLSVVHGVEQALPRAVAERPAKPRTTRLQTLLRTQTPPQGTTTTTGGQP</sequence>
<proteinExistence type="predicted"/>
<feature type="compositionally biased region" description="Low complexity" evidence="1">
    <location>
        <begin position="483"/>
        <end position="495"/>
    </location>
</feature>